<dbReference type="Proteomes" id="UP000270296">
    <property type="component" value="Unassembled WGS sequence"/>
</dbReference>
<gene>
    <name evidence="2" type="ORF">SBAD_LOCUS11572</name>
</gene>
<feature type="compositionally biased region" description="Basic and acidic residues" evidence="1">
    <location>
        <begin position="100"/>
        <end position="113"/>
    </location>
</feature>
<dbReference type="AlphaFoldDB" id="A0A183J6S4"/>
<reference evidence="2 3" key="2">
    <citation type="submission" date="2018-11" db="EMBL/GenBank/DDBJ databases">
        <authorList>
            <consortium name="Pathogen Informatics"/>
        </authorList>
    </citation>
    <scope>NUCLEOTIDE SEQUENCE [LARGE SCALE GENOMIC DNA]</scope>
</reference>
<organism evidence="4">
    <name type="scientific">Soboliphyme baturini</name>
    <dbReference type="NCBI Taxonomy" id="241478"/>
    <lineage>
        <taxon>Eukaryota</taxon>
        <taxon>Metazoa</taxon>
        <taxon>Ecdysozoa</taxon>
        <taxon>Nematoda</taxon>
        <taxon>Enoplea</taxon>
        <taxon>Dorylaimia</taxon>
        <taxon>Dioctophymatida</taxon>
        <taxon>Dioctophymatoidea</taxon>
        <taxon>Soboliphymatidae</taxon>
        <taxon>Soboliphyme</taxon>
    </lineage>
</organism>
<feature type="compositionally biased region" description="Acidic residues" evidence="1">
    <location>
        <begin position="1"/>
        <end position="13"/>
    </location>
</feature>
<feature type="compositionally biased region" description="Basic residues" evidence="1">
    <location>
        <begin position="54"/>
        <end position="71"/>
    </location>
</feature>
<evidence type="ECO:0000313" key="4">
    <source>
        <dbReference type="WBParaSite" id="SBAD_0001195801-mRNA-1"/>
    </source>
</evidence>
<keyword evidence="3" id="KW-1185">Reference proteome</keyword>
<proteinExistence type="predicted"/>
<feature type="compositionally biased region" description="Basic residues" evidence="1">
    <location>
        <begin position="134"/>
        <end position="145"/>
    </location>
</feature>
<sequence>MYSSDDGELIDSEPDAKPTIKSSVQQVKVDNDAEEKEALLRARLLARQAEKGKSSKHTTERHHHKKRKRHRTPDSHEKSSSGEVLPGTHGRSHRKFPLPLDREDSISDDEKLLGIKVNSEPMPLGNIKAEPSSRRHRKKPRSKSKVYKEAHKAYRRDGHGCNKDYYRDSSKKDGSGDDWRKTLTFSEELDNLPSSNKSFDRLHGDR</sequence>
<accession>A0A183J6S4</accession>
<evidence type="ECO:0000313" key="3">
    <source>
        <dbReference type="Proteomes" id="UP000270296"/>
    </source>
</evidence>
<dbReference type="EMBL" id="UZAM01015936">
    <property type="protein sequence ID" value="VDP41169.1"/>
    <property type="molecule type" value="Genomic_DNA"/>
</dbReference>
<evidence type="ECO:0000256" key="1">
    <source>
        <dbReference type="SAM" id="MobiDB-lite"/>
    </source>
</evidence>
<feature type="compositionally biased region" description="Basic and acidic residues" evidence="1">
    <location>
        <begin position="146"/>
        <end position="180"/>
    </location>
</feature>
<protein>
    <submittedName>
        <fullName evidence="4">Pre-mRNA-splicing factor 38B</fullName>
    </submittedName>
</protein>
<reference evidence="4" key="1">
    <citation type="submission" date="2016-06" db="UniProtKB">
        <authorList>
            <consortium name="WormBaseParasite"/>
        </authorList>
    </citation>
    <scope>IDENTIFICATION</scope>
</reference>
<feature type="region of interest" description="Disordered" evidence="1">
    <location>
        <begin position="1"/>
        <end position="180"/>
    </location>
</feature>
<dbReference type="WBParaSite" id="SBAD_0001195801-mRNA-1">
    <property type="protein sequence ID" value="SBAD_0001195801-mRNA-1"/>
    <property type="gene ID" value="SBAD_0001195801"/>
</dbReference>
<evidence type="ECO:0000313" key="2">
    <source>
        <dbReference type="EMBL" id="VDP41169.1"/>
    </source>
</evidence>
<name>A0A183J6S4_9BILA</name>